<dbReference type="GeneID" id="113521438"/>
<gene>
    <name evidence="2" type="primary">LOC113521438</name>
</gene>
<accession>A0A6J3C824</accession>
<dbReference type="Proteomes" id="UP001652740">
    <property type="component" value="Unplaced"/>
</dbReference>
<proteinExistence type="predicted"/>
<keyword evidence="1" id="KW-1185">Reference proteome</keyword>
<organism evidence="1 2">
    <name type="scientific">Galleria mellonella</name>
    <name type="common">Greater wax moth</name>
    <dbReference type="NCBI Taxonomy" id="7137"/>
    <lineage>
        <taxon>Eukaryota</taxon>
        <taxon>Metazoa</taxon>
        <taxon>Ecdysozoa</taxon>
        <taxon>Arthropoda</taxon>
        <taxon>Hexapoda</taxon>
        <taxon>Insecta</taxon>
        <taxon>Pterygota</taxon>
        <taxon>Neoptera</taxon>
        <taxon>Endopterygota</taxon>
        <taxon>Lepidoptera</taxon>
        <taxon>Glossata</taxon>
        <taxon>Ditrysia</taxon>
        <taxon>Pyraloidea</taxon>
        <taxon>Pyralidae</taxon>
        <taxon>Galleriinae</taxon>
        <taxon>Galleria</taxon>
    </lineage>
</organism>
<protein>
    <submittedName>
        <fullName evidence="2">Uncharacterized protein LOC113521438 isoform X2</fullName>
    </submittedName>
</protein>
<evidence type="ECO:0000313" key="1">
    <source>
        <dbReference type="Proteomes" id="UP001652740"/>
    </source>
</evidence>
<name>A0A6J3C824_GALME</name>
<reference evidence="2" key="1">
    <citation type="submission" date="2025-08" db="UniProtKB">
        <authorList>
            <consortium name="RefSeq"/>
        </authorList>
    </citation>
    <scope>IDENTIFICATION</scope>
    <source>
        <tissue evidence="2">Whole larvae</tissue>
    </source>
</reference>
<sequence length="111" mass="12028">MEECNSGDTRRGGRECADIHTASDPCGGVMRNTGSPIPIHWVFVDKVSDGGAAPAGCPLRCSTLRAPAPLARYMLHLGPAAFARITTFVLYDRWLITPLFTSPHLRTNTNC</sequence>
<evidence type="ECO:0000313" key="2">
    <source>
        <dbReference type="RefSeq" id="XP_031768551.2"/>
    </source>
</evidence>
<dbReference type="RefSeq" id="XP_031768551.2">
    <property type="nucleotide sequence ID" value="XM_031912691.2"/>
</dbReference>